<feature type="compositionally biased region" description="Acidic residues" evidence="1">
    <location>
        <begin position="166"/>
        <end position="177"/>
    </location>
</feature>
<evidence type="ECO:0000256" key="1">
    <source>
        <dbReference type="SAM" id="MobiDB-lite"/>
    </source>
</evidence>
<feature type="compositionally biased region" description="Basic and acidic residues" evidence="1">
    <location>
        <begin position="191"/>
        <end position="209"/>
    </location>
</feature>
<dbReference type="EMBL" id="BLXT01002363">
    <property type="protein sequence ID" value="GFN93722.1"/>
    <property type="molecule type" value="Genomic_DNA"/>
</dbReference>
<feature type="compositionally biased region" description="Basic and acidic residues" evidence="1">
    <location>
        <begin position="337"/>
        <end position="357"/>
    </location>
</feature>
<keyword evidence="3" id="KW-1185">Reference proteome</keyword>
<comment type="caution">
    <text evidence="2">The sequence shown here is derived from an EMBL/GenBank/DDBJ whole genome shotgun (WGS) entry which is preliminary data.</text>
</comment>
<proteinExistence type="predicted"/>
<evidence type="ECO:0000313" key="3">
    <source>
        <dbReference type="Proteomes" id="UP000735302"/>
    </source>
</evidence>
<dbReference type="Proteomes" id="UP000735302">
    <property type="component" value="Unassembled WGS sequence"/>
</dbReference>
<organism evidence="2 3">
    <name type="scientific">Plakobranchus ocellatus</name>
    <dbReference type="NCBI Taxonomy" id="259542"/>
    <lineage>
        <taxon>Eukaryota</taxon>
        <taxon>Metazoa</taxon>
        <taxon>Spiralia</taxon>
        <taxon>Lophotrochozoa</taxon>
        <taxon>Mollusca</taxon>
        <taxon>Gastropoda</taxon>
        <taxon>Heterobranchia</taxon>
        <taxon>Euthyneura</taxon>
        <taxon>Panpulmonata</taxon>
        <taxon>Sacoglossa</taxon>
        <taxon>Placobranchoidea</taxon>
        <taxon>Plakobranchidae</taxon>
        <taxon>Plakobranchus</taxon>
    </lineage>
</organism>
<dbReference type="AlphaFoldDB" id="A0AAV3ZG02"/>
<protein>
    <submittedName>
        <fullName evidence="2">Uncharacterized protein</fullName>
    </submittedName>
</protein>
<name>A0AAV3ZG02_9GAST</name>
<gene>
    <name evidence="2" type="ORF">PoB_002022800</name>
</gene>
<feature type="region of interest" description="Disordered" evidence="1">
    <location>
        <begin position="143"/>
        <end position="226"/>
    </location>
</feature>
<reference evidence="2 3" key="1">
    <citation type="journal article" date="2021" name="Elife">
        <title>Chloroplast acquisition without the gene transfer in kleptoplastic sea slugs, Plakobranchus ocellatus.</title>
        <authorList>
            <person name="Maeda T."/>
            <person name="Takahashi S."/>
            <person name="Yoshida T."/>
            <person name="Shimamura S."/>
            <person name="Takaki Y."/>
            <person name="Nagai Y."/>
            <person name="Toyoda A."/>
            <person name="Suzuki Y."/>
            <person name="Arimoto A."/>
            <person name="Ishii H."/>
            <person name="Satoh N."/>
            <person name="Nishiyama T."/>
            <person name="Hasebe M."/>
            <person name="Maruyama T."/>
            <person name="Minagawa J."/>
            <person name="Obokata J."/>
            <person name="Shigenobu S."/>
        </authorList>
    </citation>
    <scope>NUCLEOTIDE SEQUENCE [LARGE SCALE GENOMIC DNA]</scope>
</reference>
<sequence length="480" mass="55065">MATRVPRRGITEENAKLVRIDHSDVYFVNERLDQELTSDLDFILRKKHRQRIALDSEISQLKKACKPRKITHHVKGRVQLEEKQYKRTESATLDNRLSAMGNEREKRKGNSTVLNNVKKQHISERKFPLESQQAVDEVSIAEVKSENLNQEEEDDIDESISSSSGSDDDNDSSSESDDYAHDNDPPIYTLEKSKSGGDIERNKNKEKLKINNMVPQDAADEHRSRDWSSVMMPRVRGKATKTKLKTNLAKLKLDAVPYQWYSSVVPPRDCRLGQRLRANGKSYDFKFPSTGSRILFQNPSSQPTNASSLSKQTDKRIYSFLQRPQTSIGLVSNFSQPKERQRQNEKIFDLQRKEKNDNPFPNHFSKKQSPCGPHHIIAQSACQTPRAVSIFEKTRPKTTGKSRRQLREEVQEQLIEAEKLTLGQSTALKKRCEDTAAQQLTLDLRVKDFLHSLDDIKKSLTKKDILDRIIDSSPLGYYTL</sequence>
<feature type="region of interest" description="Disordered" evidence="1">
    <location>
        <begin position="97"/>
        <end position="116"/>
    </location>
</feature>
<accession>A0AAV3ZG02</accession>
<feature type="compositionally biased region" description="Acidic residues" evidence="1">
    <location>
        <begin position="149"/>
        <end position="158"/>
    </location>
</feature>
<feature type="region of interest" description="Disordered" evidence="1">
    <location>
        <begin position="329"/>
        <end position="373"/>
    </location>
</feature>
<evidence type="ECO:0000313" key="2">
    <source>
        <dbReference type="EMBL" id="GFN93722.1"/>
    </source>
</evidence>